<evidence type="ECO:0000313" key="2">
    <source>
        <dbReference type="EMBL" id="KIJ95386.1"/>
    </source>
</evidence>
<accession>A0A0C9XCB8</accession>
<reference evidence="2 3" key="1">
    <citation type="submission" date="2014-04" db="EMBL/GenBank/DDBJ databases">
        <authorList>
            <consortium name="DOE Joint Genome Institute"/>
            <person name="Kuo A."/>
            <person name="Kohler A."/>
            <person name="Nagy L.G."/>
            <person name="Floudas D."/>
            <person name="Copeland A."/>
            <person name="Barry K.W."/>
            <person name="Cichocki N."/>
            <person name="Veneault-Fourrey C."/>
            <person name="LaButti K."/>
            <person name="Lindquist E.A."/>
            <person name="Lipzen A."/>
            <person name="Lundell T."/>
            <person name="Morin E."/>
            <person name="Murat C."/>
            <person name="Sun H."/>
            <person name="Tunlid A."/>
            <person name="Henrissat B."/>
            <person name="Grigoriev I.V."/>
            <person name="Hibbett D.S."/>
            <person name="Martin F."/>
            <person name="Nordberg H.P."/>
            <person name="Cantor M.N."/>
            <person name="Hua S.X."/>
        </authorList>
    </citation>
    <scope>NUCLEOTIDE SEQUENCE [LARGE SCALE GENOMIC DNA]</scope>
    <source>
        <strain evidence="2 3">LaAM-08-1</strain>
    </source>
</reference>
<name>A0A0C9XCB8_9AGAR</name>
<protein>
    <submittedName>
        <fullName evidence="2">Uncharacterized protein</fullName>
    </submittedName>
</protein>
<dbReference type="AlphaFoldDB" id="A0A0C9XCB8"/>
<feature type="transmembrane region" description="Helical" evidence="1">
    <location>
        <begin position="208"/>
        <end position="230"/>
    </location>
</feature>
<dbReference type="EMBL" id="KN838758">
    <property type="protein sequence ID" value="KIJ95386.1"/>
    <property type="molecule type" value="Genomic_DNA"/>
</dbReference>
<dbReference type="OrthoDB" id="3058001at2759"/>
<evidence type="ECO:0000256" key="1">
    <source>
        <dbReference type="SAM" id="Phobius"/>
    </source>
</evidence>
<gene>
    <name evidence="2" type="ORF">K443DRAFT_108864</name>
</gene>
<feature type="transmembrane region" description="Helical" evidence="1">
    <location>
        <begin position="126"/>
        <end position="147"/>
    </location>
</feature>
<keyword evidence="1" id="KW-0812">Transmembrane</keyword>
<feature type="transmembrane region" description="Helical" evidence="1">
    <location>
        <begin position="54"/>
        <end position="74"/>
    </location>
</feature>
<feature type="transmembrane region" description="Helical" evidence="1">
    <location>
        <begin position="159"/>
        <end position="175"/>
    </location>
</feature>
<feature type="transmembrane region" description="Helical" evidence="1">
    <location>
        <begin position="349"/>
        <end position="370"/>
    </location>
</feature>
<keyword evidence="3" id="KW-1185">Reference proteome</keyword>
<evidence type="ECO:0000313" key="3">
    <source>
        <dbReference type="Proteomes" id="UP000054477"/>
    </source>
</evidence>
<keyword evidence="1" id="KW-1133">Transmembrane helix</keyword>
<keyword evidence="1" id="KW-0472">Membrane</keyword>
<reference evidence="3" key="2">
    <citation type="submission" date="2015-01" db="EMBL/GenBank/DDBJ databases">
        <title>Evolutionary Origins and Diversification of the Mycorrhizal Mutualists.</title>
        <authorList>
            <consortium name="DOE Joint Genome Institute"/>
            <consortium name="Mycorrhizal Genomics Consortium"/>
            <person name="Kohler A."/>
            <person name="Kuo A."/>
            <person name="Nagy L.G."/>
            <person name="Floudas D."/>
            <person name="Copeland A."/>
            <person name="Barry K.W."/>
            <person name="Cichocki N."/>
            <person name="Veneault-Fourrey C."/>
            <person name="LaButti K."/>
            <person name="Lindquist E.A."/>
            <person name="Lipzen A."/>
            <person name="Lundell T."/>
            <person name="Morin E."/>
            <person name="Murat C."/>
            <person name="Riley R."/>
            <person name="Ohm R."/>
            <person name="Sun H."/>
            <person name="Tunlid A."/>
            <person name="Henrissat B."/>
            <person name="Grigoriev I.V."/>
            <person name="Hibbett D.S."/>
            <person name="Martin F."/>
        </authorList>
    </citation>
    <scope>NUCLEOTIDE SEQUENCE [LARGE SCALE GENOMIC DNA]</scope>
    <source>
        <strain evidence="3">LaAM-08-1</strain>
    </source>
</reference>
<feature type="transmembrane region" description="Helical" evidence="1">
    <location>
        <begin position="305"/>
        <end position="329"/>
    </location>
</feature>
<feature type="transmembrane region" description="Helical" evidence="1">
    <location>
        <begin position="182"/>
        <end position="202"/>
    </location>
</feature>
<dbReference type="Proteomes" id="UP000054477">
    <property type="component" value="Unassembled WGS sequence"/>
</dbReference>
<dbReference type="HOGENOM" id="CLU_676270_0_0_1"/>
<sequence length="396" mass="44842">MEPTASNDRNGSIFTKAISVPRITLYDLLVLFTTIGFGIAQAVTSFIGTTIVPVTLQWIASIVIFLFLFILSLYKSEDPETQRMKWLFQTDYSGTKFPKNLRKPTLDALRAEPHHGKAPIITANRIFVTLTVVIFGLAKAALVYGGFDTAANTTNTVDWIFGIIISSMTYCLEMYQDTSADAWPAFFVANYQPVLVSGGSFISFSSLFLFLMAITALWMGTGVYLVLFFLKFFQWQPIPGNISFFPALLDYIHFFSCKTCVIGFLAIMPAQGMWAFHMFHFMLGQPLSMRLPSTFSRHYGRVKPYIVHTLIFSIFFVLAFALVVPPIRFWFPTQTMYEDLHRPGGGGTLAWVLIHLFFDVTIDVGWYAYLYSCISRLLLLLPNSRLFGNSILKVRM</sequence>
<feature type="transmembrane region" description="Helical" evidence="1">
    <location>
        <begin position="25"/>
        <end position="48"/>
    </location>
</feature>
<proteinExistence type="predicted"/>
<feature type="transmembrane region" description="Helical" evidence="1">
    <location>
        <begin position="242"/>
        <end position="268"/>
    </location>
</feature>
<organism evidence="2 3">
    <name type="scientific">Laccaria amethystina LaAM-08-1</name>
    <dbReference type="NCBI Taxonomy" id="1095629"/>
    <lineage>
        <taxon>Eukaryota</taxon>
        <taxon>Fungi</taxon>
        <taxon>Dikarya</taxon>
        <taxon>Basidiomycota</taxon>
        <taxon>Agaricomycotina</taxon>
        <taxon>Agaricomycetes</taxon>
        <taxon>Agaricomycetidae</taxon>
        <taxon>Agaricales</taxon>
        <taxon>Agaricineae</taxon>
        <taxon>Hydnangiaceae</taxon>
        <taxon>Laccaria</taxon>
    </lineage>
</organism>